<evidence type="ECO:0000313" key="2">
    <source>
        <dbReference type="Proteomes" id="UP000215914"/>
    </source>
</evidence>
<dbReference type="AlphaFoldDB" id="A0A9K3J0U2"/>
<dbReference type="EMBL" id="MNCJ02000320">
    <property type="protein sequence ID" value="KAF5806698.1"/>
    <property type="molecule type" value="Genomic_DNA"/>
</dbReference>
<comment type="caution">
    <text evidence="1">The sequence shown here is derived from an EMBL/GenBank/DDBJ whole genome shotgun (WGS) entry which is preliminary data.</text>
</comment>
<gene>
    <name evidence="1" type="ORF">HanXRQr2_Chr05g0224641</name>
</gene>
<dbReference type="Proteomes" id="UP000215914">
    <property type="component" value="Unassembled WGS sequence"/>
</dbReference>
<sequence length="78" mass="9238">MLLTTCCFGSLEFVSLLFVLLTRWNFGTMRVHSKKSPVQVDDLDVVDEILRTPYIFYMNEVIIYLWESLFLKTNIKEI</sequence>
<reference evidence="1" key="1">
    <citation type="journal article" date="2017" name="Nature">
        <title>The sunflower genome provides insights into oil metabolism, flowering and Asterid evolution.</title>
        <authorList>
            <person name="Badouin H."/>
            <person name="Gouzy J."/>
            <person name="Grassa C.J."/>
            <person name="Murat F."/>
            <person name="Staton S.E."/>
            <person name="Cottret L."/>
            <person name="Lelandais-Briere C."/>
            <person name="Owens G.L."/>
            <person name="Carrere S."/>
            <person name="Mayjonade B."/>
            <person name="Legrand L."/>
            <person name="Gill N."/>
            <person name="Kane N.C."/>
            <person name="Bowers J.E."/>
            <person name="Hubner S."/>
            <person name="Bellec A."/>
            <person name="Berard A."/>
            <person name="Berges H."/>
            <person name="Blanchet N."/>
            <person name="Boniface M.C."/>
            <person name="Brunel D."/>
            <person name="Catrice O."/>
            <person name="Chaidir N."/>
            <person name="Claudel C."/>
            <person name="Donnadieu C."/>
            <person name="Faraut T."/>
            <person name="Fievet G."/>
            <person name="Helmstetter N."/>
            <person name="King M."/>
            <person name="Knapp S.J."/>
            <person name="Lai Z."/>
            <person name="Le Paslier M.C."/>
            <person name="Lippi Y."/>
            <person name="Lorenzon L."/>
            <person name="Mandel J.R."/>
            <person name="Marage G."/>
            <person name="Marchand G."/>
            <person name="Marquand E."/>
            <person name="Bret-Mestries E."/>
            <person name="Morien E."/>
            <person name="Nambeesan S."/>
            <person name="Nguyen T."/>
            <person name="Pegot-Espagnet P."/>
            <person name="Pouilly N."/>
            <person name="Raftis F."/>
            <person name="Sallet E."/>
            <person name="Schiex T."/>
            <person name="Thomas J."/>
            <person name="Vandecasteele C."/>
            <person name="Vares D."/>
            <person name="Vear F."/>
            <person name="Vautrin S."/>
            <person name="Crespi M."/>
            <person name="Mangin B."/>
            <person name="Burke J.M."/>
            <person name="Salse J."/>
            <person name="Munos S."/>
            <person name="Vincourt P."/>
            <person name="Rieseberg L.H."/>
            <person name="Langlade N.B."/>
        </authorList>
    </citation>
    <scope>NUCLEOTIDE SEQUENCE</scope>
    <source>
        <tissue evidence="1">Leaves</tissue>
    </source>
</reference>
<accession>A0A9K3J0U2</accession>
<keyword evidence="2" id="KW-1185">Reference proteome</keyword>
<reference evidence="1" key="2">
    <citation type="submission" date="2020-06" db="EMBL/GenBank/DDBJ databases">
        <title>Helianthus annuus Genome sequencing and assembly Release 2.</title>
        <authorList>
            <person name="Gouzy J."/>
            <person name="Langlade N."/>
            <person name="Munos S."/>
        </authorList>
    </citation>
    <scope>NUCLEOTIDE SEQUENCE</scope>
    <source>
        <tissue evidence="1">Leaves</tissue>
    </source>
</reference>
<dbReference type="Gramene" id="mRNA:HanXRQr2_Chr05g0224641">
    <property type="protein sequence ID" value="mRNA:HanXRQr2_Chr05g0224641"/>
    <property type="gene ID" value="HanXRQr2_Chr05g0224641"/>
</dbReference>
<name>A0A9K3J0U2_HELAN</name>
<organism evidence="1 2">
    <name type="scientific">Helianthus annuus</name>
    <name type="common">Common sunflower</name>
    <dbReference type="NCBI Taxonomy" id="4232"/>
    <lineage>
        <taxon>Eukaryota</taxon>
        <taxon>Viridiplantae</taxon>
        <taxon>Streptophyta</taxon>
        <taxon>Embryophyta</taxon>
        <taxon>Tracheophyta</taxon>
        <taxon>Spermatophyta</taxon>
        <taxon>Magnoliopsida</taxon>
        <taxon>eudicotyledons</taxon>
        <taxon>Gunneridae</taxon>
        <taxon>Pentapetalae</taxon>
        <taxon>asterids</taxon>
        <taxon>campanulids</taxon>
        <taxon>Asterales</taxon>
        <taxon>Asteraceae</taxon>
        <taxon>Asteroideae</taxon>
        <taxon>Heliantheae alliance</taxon>
        <taxon>Heliantheae</taxon>
        <taxon>Helianthus</taxon>
    </lineage>
</organism>
<evidence type="ECO:0000313" key="1">
    <source>
        <dbReference type="EMBL" id="KAF5806698.1"/>
    </source>
</evidence>
<protein>
    <submittedName>
        <fullName evidence="1">Uncharacterized protein</fullName>
    </submittedName>
</protein>
<proteinExistence type="predicted"/>